<evidence type="ECO:0000313" key="8">
    <source>
        <dbReference type="EMBL" id="KAJ8956075.1"/>
    </source>
</evidence>
<feature type="region of interest" description="Disordered" evidence="6">
    <location>
        <begin position="1"/>
        <end position="50"/>
    </location>
</feature>
<protein>
    <recommendedName>
        <fullName evidence="4">PAX-interacting protein 1</fullName>
    </recommendedName>
    <alternativeName>
        <fullName evidence="5">PAX transactivation activation domain-interacting protein</fullName>
    </alternativeName>
</protein>
<evidence type="ECO:0000256" key="5">
    <source>
        <dbReference type="ARBA" id="ARBA00030146"/>
    </source>
</evidence>
<feature type="region of interest" description="Disordered" evidence="6">
    <location>
        <begin position="224"/>
        <end position="263"/>
    </location>
</feature>
<feature type="compositionally biased region" description="Low complexity" evidence="6">
    <location>
        <begin position="723"/>
        <end position="732"/>
    </location>
</feature>
<feature type="region of interest" description="Disordered" evidence="6">
    <location>
        <begin position="651"/>
        <end position="693"/>
    </location>
</feature>
<evidence type="ECO:0000256" key="4">
    <source>
        <dbReference type="ARBA" id="ARBA00023858"/>
    </source>
</evidence>
<dbReference type="Pfam" id="PF00533">
    <property type="entry name" value="BRCT"/>
    <property type="match status" value="1"/>
</dbReference>
<name>A0AAV8YX04_9CUCU</name>
<dbReference type="Proteomes" id="UP001162162">
    <property type="component" value="Unassembled WGS sequence"/>
</dbReference>
<evidence type="ECO:0000259" key="7">
    <source>
        <dbReference type="PROSITE" id="PS50172"/>
    </source>
</evidence>
<keyword evidence="2" id="KW-0227">DNA damage</keyword>
<dbReference type="SUPFAM" id="SSF52113">
    <property type="entry name" value="BRCT domain"/>
    <property type="match status" value="2"/>
</dbReference>
<dbReference type="PANTHER" id="PTHR23196">
    <property type="entry name" value="PAX TRANSCRIPTION ACTIVATION DOMAIN INTERACTING PROTEIN"/>
    <property type="match status" value="1"/>
</dbReference>
<comment type="subcellular location">
    <subcellularLocation>
        <location evidence="1">Nucleus</location>
    </subcellularLocation>
</comment>
<evidence type="ECO:0000256" key="2">
    <source>
        <dbReference type="ARBA" id="ARBA00022763"/>
    </source>
</evidence>
<dbReference type="InterPro" id="IPR036420">
    <property type="entry name" value="BRCT_dom_sf"/>
</dbReference>
<gene>
    <name evidence="8" type="ORF">NQ318_016527</name>
</gene>
<evidence type="ECO:0000313" key="9">
    <source>
        <dbReference type="Proteomes" id="UP001162162"/>
    </source>
</evidence>
<evidence type="ECO:0000256" key="6">
    <source>
        <dbReference type="SAM" id="MobiDB-lite"/>
    </source>
</evidence>
<dbReference type="Gene3D" id="3.40.50.10190">
    <property type="entry name" value="BRCT domain"/>
    <property type="match status" value="2"/>
</dbReference>
<dbReference type="InterPro" id="IPR001357">
    <property type="entry name" value="BRCT_dom"/>
</dbReference>
<dbReference type="GO" id="GO:0006974">
    <property type="term" value="P:DNA damage response"/>
    <property type="evidence" value="ECO:0007669"/>
    <property type="project" value="UniProtKB-KW"/>
</dbReference>
<feature type="region of interest" description="Disordered" evidence="6">
    <location>
        <begin position="723"/>
        <end position="742"/>
    </location>
</feature>
<keyword evidence="3" id="KW-0539">Nucleus</keyword>
<dbReference type="GO" id="GO:0044666">
    <property type="term" value="C:MLL3/4 complex"/>
    <property type="evidence" value="ECO:0007669"/>
    <property type="project" value="TreeGrafter"/>
</dbReference>
<organism evidence="8 9">
    <name type="scientific">Aromia moschata</name>
    <dbReference type="NCBI Taxonomy" id="1265417"/>
    <lineage>
        <taxon>Eukaryota</taxon>
        <taxon>Metazoa</taxon>
        <taxon>Ecdysozoa</taxon>
        <taxon>Arthropoda</taxon>
        <taxon>Hexapoda</taxon>
        <taxon>Insecta</taxon>
        <taxon>Pterygota</taxon>
        <taxon>Neoptera</taxon>
        <taxon>Endopterygota</taxon>
        <taxon>Coleoptera</taxon>
        <taxon>Polyphaga</taxon>
        <taxon>Cucujiformia</taxon>
        <taxon>Chrysomeloidea</taxon>
        <taxon>Cerambycidae</taxon>
        <taxon>Cerambycinae</taxon>
        <taxon>Callichromatini</taxon>
        <taxon>Aromia</taxon>
    </lineage>
</organism>
<dbReference type="PANTHER" id="PTHR23196:SF1">
    <property type="entry name" value="PAX-INTERACTING PROTEIN 1"/>
    <property type="match status" value="1"/>
</dbReference>
<dbReference type="EMBL" id="JAPWTK010000033">
    <property type="protein sequence ID" value="KAJ8956075.1"/>
    <property type="molecule type" value="Genomic_DNA"/>
</dbReference>
<accession>A0AAV8YX04</accession>
<dbReference type="InterPro" id="IPR051579">
    <property type="entry name" value="DDR_Transcriptional_Reg"/>
</dbReference>
<dbReference type="PROSITE" id="PS50172">
    <property type="entry name" value="BRCT"/>
    <property type="match status" value="2"/>
</dbReference>
<feature type="domain" description="BRCT" evidence="7">
    <location>
        <begin position="906"/>
        <end position="961"/>
    </location>
</feature>
<dbReference type="AlphaFoldDB" id="A0AAV8YX04"/>
<comment type="caution">
    <text evidence="8">The sequence shown here is derived from an EMBL/GenBank/DDBJ whole genome shotgun (WGS) entry which is preliminary data.</text>
</comment>
<reference evidence="8" key="1">
    <citation type="journal article" date="2023" name="Insect Mol. Biol.">
        <title>Genome sequencing provides insights into the evolution of gene families encoding plant cell wall-degrading enzymes in longhorned beetles.</title>
        <authorList>
            <person name="Shin N.R."/>
            <person name="Okamura Y."/>
            <person name="Kirsch R."/>
            <person name="Pauchet Y."/>
        </authorList>
    </citation>
    <scope>NUCLEOTIDE SEQUENCE</scope>
    <source>
        <strain evidence="8">AMC_N1</strain>
    </source>
</reference>
<sequence>MQKNSQHSPRLQLPPAPPTPQLQQLSGHPAASSSFSQIPRSPSAVLSSQQIPRSIVHHTPTQQQNSFQQQQNSLNISRLIGQPQTRPNLQQLRGQSQLHQQLLQQRIQQNQNIIQRQTSTGPITGQQQLLQQQLVQGQRQLLQNQLNSGQMLQQQGASGLQTSVQQQIVNQHMGQLNPQQITQLQQQQLQLKQNQMQQQQAQHGQSQQQIQLNQNQLLQNQGLQQQSPLNQQQQHQINQQQNQLNQQQQNQQNAQPQIQMSQSQGFVQQNINQHVVSQQNQQILQQKQQFLNQQAVTSQQQIIHSQSNLAVQQQQGVSQGFNQSQTMSQEMNQQSPQQQQQSMNQNINQLSAQALNQQLNSQNLGPQLNQQQLNQQNQLSHQLNQQNMLNQQLNQQNSLGQQLNQHDQLNQQNQLNQMNQQNQLSQQTISQQTLEQNINQTLNQQLNQGLSQQMQQQQLNRQNLQQQQLGSQQNLNQQIQVQQQPGLGQQNLQQQQQQQITQINQQINPGLPQQVVRTQFQQQGPQIGQQILINQQQSPQNPPPQRAQINQHLWAQQPAQVPGQQIIRHPVNVVQQAGPRVQWSANPQQGNVMPQRQFIQLDARTHNELQKMPPEQQALFVAKLQRQRQLWKQVQQRGVGGSHILIRAAGKTTGHCSSAQHSAAKHNPRDTDAARHRPKYPARPGLSPINQNNAQFTDQNQQQQLQLRQYRLQQLQLQREQAQKNHLAQQQQGPLTPQPAIVRPIGQPQLADSTTNPPQVQDGNIQHPLVVNAKTKTALANMLSIKLQSGGSSIGVQRPEAIPEPSAAGTLRLMTAQHNAALNSKPQEIIALQRRPQLPLTPTNEPPKLQYCPKPALPLQHRPGPFYGHNPNLKLPPDLFLLGCIFVVVEIENFLEEKISGWQLKIEKHGGEVEKQYCSRVTHVLCETQRHGVVMQALRDCKRCVTILWLSDVMQRKQVLPPWTALHLPSIYLDTAPASKHLISITGFEGNDRNRVKQMIKNTGAKCTTYFSKHNTLLISVKAEGRKCNYAKKWQIPVVNVQWLTDVMLGNFTAMNQMEHQIYQQYHNPRISASIPN</sequence>
<evidence type="ECO:0000256" key="1">
    <source>
        <dbReference type="ARBA" id="ARBA00004123"/>
    </source>
</evidence>
<proteinExistence type="predicted"/>
<feature type="domain" description="BRCT" evidence="7">
    <location>
        <begin position="983"/>
        <end position="1048"/>
    </location>
</feature>
<dbReference type="SMART" id="SM00292">
    <property type="entry name" value="BRCT"/>
    <property type="match status" value="2"/>
</dbReference>
<feature type="region of interest" description="Disordered" evidence="6">
    <location>
        <begin position="314"/>
        <end position="344"/>
    </location>
</feature>
<evidence type="ECO:0000256" key="3">
    <source>
        <dbReference type="ARBA" id="ARBA00023242"/>
    </source>
</evidence>
<dbReference type="Pfam" id="PF12738">
    <property type="entry name" value="PTCB-BRCT"/>
    <property type="match status" value="1"/>
</dbReference>
<keyword evidence="9" id="KW-1185">Reference proteome</keyword>
<dbReference type="CDD" id="cd17711">
    <property type="entry name" value="BRCT_PAXIP1_rpt3"/>
    <property type="match status" value="1"/>
</dbReference>
<feature type="compositionally biased region" description="Low complexity" evidence="6">
    <location>
        <begin position="21"/>
        <end position="44"/>
    </location>
</feature>